<feature type="domain" description="Phospholipid/glycerol acyltransferase" evidence="3">
    <location>
        <begin position="57"/>
        <end position="172"/>
    </location>
</feature>
<keyword evidence="5" id="KW-1185">Reference proteome</keyword>
<protein>
    <submittedName>
        <fullName evidence="4">Lysophospholipid acyltransferase family protein</fullName>
    </submittedName>
</protein>
<gene>
    <name evidence="4" type="ORF">GCM10009784_30500</name>
</gene>
<evidence type="ECO:0000259" key="3">
    <source>
        <dbReference type="SMART" id="SM00563"/>
    </source>
</evidence>
<dbReference type="Proteomes" id="UP001500974">
    <property type="component" value="Unassembled WGS sequence"/>
</dbReference>
<dbReference type="CDD" id="cd07989">
    <property type="entry name" value="LPLAT_AGPAT-like"/>
    <property type="match status" value="1"/>
</dbReference>
<name>A0ABN3B0K9_9MICC</name>
<dbReference type="SMART" id="SM00563">
    <property type="entry name" value="PlsC"/>
    <property type="match status" value="1"/>
</dbReference>
<keyword evidence="1" id="KW-0808">Transferase</keyword>
<reference evidence="4 5" key="1">
    <citation type="journal article" date="2019" name="Int. J. Syst. Evol. Microbiol.">
        <title>The Global Catalogue of Microorganisms (GCM) 10K type strain sequencing project: providing services to taxonomists for standard genome sequencing and annotation.</title>
        <authorList>
            <consortium name="The Broad Institute Genomics Platform"/>
            <consortium name="The Broad Institute Genome Sequencing Center for Infectious Disease"/>
            <person name="Wu L."/>
            <person name="Ma J."/>
        </authorList>
    </citation>
    <scope>NUCLEOTIDE SEQUENCE [LARGE SCALE GENOMIC DNA]</scope>
    <source>
        <strain evidence="4 5">JCM 14917</strain>
    </source>
</reference>
<evidence type="ECO:0000313" key="4">
    <source>
        <dbReference type="EMBL" id="GAA2177949.1"/>
    </source>
</evidence>
<evidence type="ECO:0000256" key="2">
    <source>
        <dbReference type="ARBA" id="ARBA00023315"/>
    </source>
</evidence>
<dbReference type="InterPro" id="IPR002123">
    <property type="entry name" value="Plipid/glycerol_acylTrfase"/>
</dbReference>
<sequence length="271" mass="29559">MAWVPKQSVRFYRMLVHSGLLLRWIFRMRVMVSGESHLPSAHAGTGVSRTPVPGEGAVFAITHFGYLDFAFAELVLWKHTRAQLKFLITKAAASHWFAGPAISACGHVIVDRSAGAAAYEGALEKLRAGEYIAILPEAGVSRSFTVRELKTGAVRLAAEADVPLIPVSVWGAHRLMTRGHGFSLRRAWRAPIRVHISEPIRHTQDADIALETEQLRAELQDGIDRGIADFPLVPPPGAWWQPAHLGGGALTEAERAAADARDAAAGRYRRG</sequence>
<dbReference type="PANTHER" id="PTHR10434">
    <property type="entry name" value="1-ACYL-SN-GLYCEROL-3-PHOSPHATE ACYLTRANSFERASE"/>
    <property type="match status" value="1"/>
</dbReference>
<dbReference type="Pfam" id="PF01553">
    <property type="entry name" value="Acyltransferase"/>
    <property type="match status" value="1"/>
</dbReference>
<evidence type="ECO:0000313" key="5">
    <source>
        <dbReference type="Proteomes" id="UP001500974"/>
    </source>
</evidence>
<organism evidence="4 5">
    <name type="scientific">Arthrobacter parietis</name>
    <dbReference type="NCBI Taxonomy" id="271434"/>
    <lineage>
        <taxon>Bacteria</taxon>
        <taxon>Bacillati</taxon>
        <taxon>Actinomycetota</taxon>
        <taxon>Actinomycetes</taxon>
        <taxon>Micrococcales</taxon>
        <taxon>Micrococcaceae</taxon>
        <taxon>Arthrobacter</taxon>
    </lineage>
</organism>
<evidence type="ECO:0000256" key="1">
    <source>
        <dbReference type="ARBA" id="ARBA00022679"/>
    </source>
</evidence>
<dbReference type="SUPFAM" id="SSF69593">
    <property type="entry name" value="Glycerol-3-phosphate (1)-acyltransferase"/>
    <property type="match status" value="1"/>
</dbReference>
<dbReference type="RefSeq" id="WP_277359577.1">
    <property type="nucleotide sequence ID" value="NZ_BAAAON010000010.1"/>
</dbReference>
<dbReference type="GO" id="GO:0016746">
    <property type="term" value="F:acyltransferase activity"/>
    <property type="evidence" value="ECO:0007669"/>
    <property type="project" value="UniProtKB-KW"/>
</dbReference>
<dbReference type="PANTHER" id="PTHR10434:SF55">
    <property type="entry name" value="POSSIBLE ACYLTRANSFERASE"/>
    <property type="match status" value="1"/>
</dbReference>
<accession>A0ABN3B0K9</accession>
<keyword evidence="2 4" id="KW-0012">Acyltransferase</keyword>
<comment type="caution">
    <text evidence="4">The sequence shown here is derived from an EMBL/GenBank/DDBJ whole genome shotgun (WGS) entry which is preliminary data.</text>
</comment>
<dbReference type="EMBL" id="BAAAON010000010">
    <property type="protein sequence ID" value="GAA2177949.1"/>
    <property type="molecule type" value="Genomic_DNA"/>
</dbReference>
<proteinExistence type="predicted"/>